<comment type="similarity">
    <text evidence="2">Belongs to the binding-protein-dependent transport system permease family. FecCD subfamily.</text>
</comment>
<evidence type="ECO:0000256" key="4">
    <source>
        <dbReference type="ARBA" id="ARBA00022475"/>
    </source>
</evidence>
<sequence>MIVSVRSVLSFAGIVIVALAIAAYSLFSPGAGQDSAALWSVATNPNSTDFAATVVWQWRAPRVVAAIVVGMCLGIAGAIFQILTHNPLGSPDIIGFNTGAYTGVIAVSLAGFSSAFNIALGALVGGTVTALLIMGLSFAGRLTGARLIVVGIGVTFFLSAINKWLILSGELEQSLGAATWAAGTLNAVSWGYVIPLGVLGGVACVAGLLLRGWCDALALGDSTASSLGLNVNRARVVMVLVGTVLVAVSTAIAGPISFIALAAPHMARLLSRPGRTPVLASGVLGALFLLAADLAGQRLFFPITLPAGLVTVCAGGIYLAGLLLWQSRFARVKGR</sequence>
<feature type="transmembrane region" description="Helical" evidence="8">
    <location>
        <begin position="299"/>
        <end position="325"/>
    </location>
</feature>
<evidence type="ECO:0000256" key="3">
    <source>
        <dbReference type="ARBA" id="ARBA00022448"/>
    </source>
</evidence>
<evidence type="ECO:0000256" key="2">
    <source>
        <dbReference type="ARBA" id="ARBA00007935"/>
    </source>
</evidence>
<feature type="transmembrane region" description="Helical" evidence="8">
    <location>
        <begin position="236"/>
        <end position="262"/>
    </location>
</feature>
<dbReference type="SUPFAM" id="SSF81345">
    <property type="entry name" value="ABC transporter involved in vitamin B12 uptake, BtuC"/>
    <property type="match status" value="1"/>
</dbReference>
<dbReference type="PANTHER" id="PTHR30472:SF24">
    <property type="entry name" value="FERRIC ENTEROBACTIN TRANSPORT SYSTEM PERMEASE PROTEIN FEPG"/>
    <property type="match status" value="1"/>
</dbReference>
<organism evidence="9 10">
    <name type="scientific">Corynebacterium striatum</name>
    <dbReference type="NCBI Taxonomy" id="43770"/>
    <lineage>
        <taxon>Bacteria</taxon>
        <taxon>Bacillati</taxon>
        <taxon>Actinomycetota</taxon>
        <taxon>Actinomycetes</taxon>
        <taxon>Mycobacteriales</taxon>
        <taxon>Corynebacteriaceae</taxon>
        <taxon>Corynebacterium</taxon>
    </lineage>
</organism>
<keyword evidence="4" id="KW-1003">Cell membrane</keyword>
<keyword evidence="7 8" id="KW-0472">Membrane</keyword>
<comment type="caution">
    <text evidence="9">The sequence shown here is derived from an EMBL/GenBank/DDBJ whole genome shotgun (WGS) entry which is preliminary data.</text>
</comment>
<dbReference type="InterPro" id="IPR037294">
    <property type="entry name" value="ABC_BtuC-like"/>
</dbReference>
<dbReference type="GO" id="GO:0005886">
    <property type="term" value="C:plasma membrane"/>
    <property type="evidence" value="ECO:0007669"/>
    <property type="project" value="UniProtKB-SubCell"/>
</dbReference>
<keyword evidence="3" id="KW-0813">Transport</keyword>
<name>A0ABC9ZIR4_CORST</name>
<evidence type="ECO:0000256" key="5">
    <source>
        <dbReference type="ARBA" id="ARBA00022692"/>
    </source>
</evidence>
<dbReference type="AlphaFoldDB" id="A0ABC9ZIR4"/>
<evidence type="ECO:0000256" key="1">
    <source>
        <dbReference type="ARBA" id="ARBA00004651"/>
    </source>
</evidence>
<dbReference type="PANTHER" id="PTHR30472">
    <property type="entry name" value="FERRIC ENTEROBACTIN TRANSPORT SYSTEM PERMEASE PROTEIN"/>
    <property type="match status" value="1"/>
</dbReference>
<comment type="subcellular location">
    <subcellularLocation>
        <location evidence="1">Cell membrane</location>
        <topology evidence="1">Multi-pass membrane protein</topology>
    </subcellularLocation>
</comment>
<dbReference type="EMBL" id="BJLD01000001">
    <property type="protein sequence ID" value="GEA42009.1"/>
    <property type="molecule type" value="Genomic_DNA"/>
</dbReference>
<evidence type="ECO:0000313" key="9">
    <source>
        <dbReference type="EMBL" id="GEA42009.1"/>
    </source>
</evidence>
<evidence type="ECO:0000256" key="6">
    <source>
        <dbReference type="ARBA" id="ARBA00022989"/>
    </source>
</evidence>
<dbReference type="Proteomes" id="UP000315234">
    <property type="component" value="Unassembled WGS sequence"/>
</dbReference>
<feature type="transmembrane region" description="Helical" evidence="8">
    <location>
        <begin position="147"/>
        <end position="167"/>
    </location>
</feature>
<protein>
    <submittedName>
        <fullName evidence="9">Iron-enterobactin transporter permease</fullName>
    </submittedName>
</protein>
<gene>
    <name evidence="9" type="ORF">Cst04h_01790</name>
</gene>
<dbReference type="Gene3D" id="1.10.3470.10">
    <property type="entry name" value="ABC transporter involved in vitamin B12 uptake, BtuC"/>
    <property type="match status" value="1"/>
</dbReference>
<evidence type="ECO:0000256" key="8">
    <source>
        <dbReference type="SAM" id="Phobius"/>
    </source>
</evidence>
<evidence type="ECO:0000313" key="10">
    <source>
        <dbReference type="Proteomes" id="UP000315234"/>
    </source>
</evidence>
<reference evidence="9 10" key="1">
    <citation type="submission" date="2019-06" db="EMBL/GenBank/DDBJ databases">
        <title>Draft genome sequence of Corynebacterium striatum NBRC 15291.</title>
        <authorList>
            <person name="Miura T."/>
            <person name="Furukawa M."/>
            <person name="Shimamura M."/>
            <person name="Ohyama Y."/>
            <person name="Yamazoe A."/>
            <person name="Kawasaki H."/>
        </authorList>
    </citation>
    <scope>NUCLEOTIDE SEQUENCE [LARGE SCALE GENOMIC DNA]</scope>
    <source>
        <strain evidence="9 10">NBRC 15291</strain>
    </source>
</reference>
<keyword evidence="5 8" id="KW-0812">Transmembrane</keyword>
<dbReference type="Pfam" id="PF01032">
    <property type="entry name" value="FecCD"/>
    <property type="match status" value="1"/>
</dbReference>
<feature type="transmembrane region" description="Helical" evidence="8">
    <location>
        <begin position="187"/>
        <end position="210"/>
    </location>
</feature>
<dbReference type="InterPro" id="IPR000522">
    <property type="entry name" value="ABC_transptr_permease_BtuC"/>
</dbReference>
<feature type="transmembrane region" description="Helical" evidence="8">
    <location>
        <begin position="118"/>
        <end position="140"/>
    </location>
</feature>
<proteinExistence type="inferred from homology"/>
<evidence type="ECO:0000256" key="7">
    <source>
        <dbReference type="ARBA" id="ARBA00023136"/>
    </source>
</evidence>
<keyword evidence="6 8" id="KW-1133">Transmembrane helix</keyword>
<accession>A0ABC9ZIR4</accession>
<feature type="transmembrane region" description="Helical" evidence="8">
    <location>
        <begin position="94"/>
        <end position="112"/>
    </location>
</feature>
<feature type="transmembrane region" description="Helical" evidence="8">
    <location>
        <begin position="63"/>
        <end position="82"/>
    </location>
</feature>
<dbReference type="CDD" id="cd06550">
    <property type="entry name" value="TM_ABC_iron-siderophores_like"/>
    <property type="match status" value="1"/>
</dbReference>
<feature type="transmembrane region" description="Helical" evidence="8">
    <location>
        <begin position="7"/>
        <end position="27"/>
    </location>
</feature>